<accession>A0A8S1ERN7</accession>
<evidence type="ECO:0000256" key="7">
    <source>
        <dbReference type="ARBA" id="ARBA00023136"/>
    </source>
</evidence>
<evidence type="ECO:0000313" key="10">
    <source>
        <dbReference type="Proteomes" id="UP000494206"/>
    </source>
</evidence>
<keyword evidence="7" id="KW-0472">Membrane</keyword>
<dbReference type="SUPFAM" id="SSF47616">
    <property type="entry name" value="GST C-terminal domain-like"/>
    <property type="match status" value="1"/>
</dbReference>
<dbReference type="InterPro" id="IPR019564">
    <property type="entry name" value="Sam37/metaxin_N"/>
</dbReference>
<dbReference type="Gene3D" id="1.20.1050.10">
    <property type="match status" value="1"/>
</dbReference>
<dbReference type="GO" id="GO:0015031">
    <property type="term" value="P:protein transport"/>
    <property type="evidence" value="ECO:0007669"/>
    <property type="project" value="UniProtKB-KW"/>
</dbReference>
<dbReference type="InterPro" id="IPR033468">
    <property type="entry name" value="Metaxin_GST"/>
</dbReference>
<dbReference type="PANTHER" id="PTHR12289">
    <property type="entry name" value="METAXIN RELATED"/>
    <property type="match status" value="1"/>
</dbReference>
<dbReference type="Pfam" id="PF10568">
    <property type="entry name" value="Tom37"/>
    <property type="match status" value="1"/>
</dbReference>
<evidence type="ECO:0000256" key="1">
    <source>
        <dbReference type="ARBA" id="ARBA00004294"/>
    </source>
</evidence>
<dbReference type="AlphaFoldDB" id="A0A8S1ERN7"/>
<proteinExistence type="inferred from homology"/>
<evidence type="ECO:0000256" key="2">
    <source>
        <dbReference type="ARBA" id="ARBA00009170"/>
    </source>
</evidence>
<reference evidence="9 10" key="1">
    <citation type="submission" date="2020-04" db="EMBL/GenBank/DDBJ databases">
        <authorList>
            <person name="Laetsch R D."/>
            <person name="Stevens L."/>
            <person name="Kumar S."/>
            <person name="Blaxter L. M."/>
        </authorList>
    </citation>
    <scope>NUCLEOTIDE SEQUENCE [LARGE SCALE GENOMIC DNA]</scope>
</reference>
<evidence type="ECO:0000259" key="8">
    <source>
        <dbReference type="PROSITE" id="PS50405"/>
    </source>
</evidence>
<comment type="similarity">
    <text evidence="2">Belongs to the metaxin family.</text>
</comment>
<keyword evidence="3" id="KW-0813">Transport</keyword>
<evidence type="ECO:0000256" key="4">
    <source>
        <dbReference type="ARBA" id="ARBA00022787"/>
    </source>
</evidence>
<dbReference type="Pfam" id="PF17171">
    <property type="entry name" value="GST_C_6"/>
    <property type="match status" value="1"/>
</dbReference>
<dbReference type="GO" id="GO:0001401">
    <property type="term" value="C:SAM complex"/>
    <property type="evidence" value="ECO:0007669"/>
    <property type="project" value="InterPro"/>
</dbReference>
<dbReference type="OrthoDB" id="198787at2759"/>
<evidence type="ECO:0000313" key="9">
    <source>
        <dbReference type="EMBL" id="CAB3402271.1"/>
    </source>
</evidence>
<dbReference type="EMBL" id="CADEPM010000003">
    <property type="protein sequence ID" value="CAB3402271.1"/>
    <property type="molecule type" value="Genomic_DNA"/>
</dbReference>
<evidence type="ECO:0000256" key="5">
    <source>
        <dbReference type="ARBA" id="ARBA00022927"/>
    </source>
</evidence>
<sequence>MSSSGVITQLVTDALSMNAAQDWEDVILFTPYFPDQALMYEYADSLAVQTFLRMTSLPFNVRQRPNVEFMSPDGVLPLLKINKTLITGFNTIVDFVYKKGVTLTSHLSETQVADMRANISMIDHLLRTVEMYVLWKHEDTYQQVTKIRYGSVYHFPLTIILPFLKRREILTHLADKEWDTKTIDEVGEQAEKVFRALSAQLGSQKYLSGDLPTEADALLFGHLYTIITCRLPLTNITNILKEYPNLIEFTRRIEEQYFKS</sequence>
<dbReference type="PANTHER" id="PTHR12289:SF38">
    <property type="entry name" value="METAXIN-2"/>
    <property type="match status" value="1"/>
</dbReference>
<evidence type="ECO:0000256" key="3">
    <source>
        <dbReference type="ARBA" id="ARBA00022448"/>
    </source>
</evidence>
<comment type="subcellular location">
    <subcellularLocation>
        <location evidence="1">Mitochondrion outer membrane</location>
    </subcellularLocation>
</comment>
<dbReference type="InterPro" id="IPR036282">
    <property type="entry name" value="Glutathione-S-Trfase_C_sf"/>
</dbReference>
<protein>
    <recommendedName>
        <fullName evidence="8">GST C-terminal domain-containing protein</fullName>
    </recommendedName>
</protein>
<keyword evidence="10" id="KW-1185">Reference proteome</keyword>
<keyword evidence="6" id="KW-0496">Mitochondrion</keyword>
<keyword evidence="4" id="KW-1000">Mitochondrion outer membrane</keyword>
<keyword evidence="5" id="KW-0653">Protein transport</keyword>
<gene>
    <name evidence="9" type="ORF">CBOVIS_LOCUS4909</name>
</gene>
<organism evidence="9 10">
    <name type="scientific">Caenorhabditis bovis</name>
    <dbReference type="NCBI Taxonomy" id="2654633"/>
    <lineage>
        <taxon>Eukaryota</taxon>
        <taxon>Metazoa</taxon>
        <taxon>Ecdysozoa</taxon>
        <taxon>Nematoda</taxon>
        <taxon>Chromadorea</taxon>
        <taxon>Rhabditida</taxon>
        <taxon>Rhabditina</taxon>
        <taxon>Rhabditomorpha</taxon>
        <taxon>Rhabditoidea</taxon>
        <taxon>Rhabditidae</taxon>
        <taxon>Peloderinae</taxon>
        <taxon>Caenorhabditis</taxon>
    </lineage>
</organism>
<dbReference type="InterPro" id="IPR050931">
    <property type="entry name" value="Mito_Protein_Transport_Metaxin"/>
</dbReference>
<dbReference type="Proteomes" id="UP000494206">
    <property type="component" value="Unassembled WGS sequence"/>
</dbReference>
<dbReference type="GO" id="GO:0007005">
    <property type="term" value="P:mitochondrion organization"/>
    <property type="evidence" value="ECO:0007669"/>
    <property type="project" value="TreeGrafter"/>
</dbReference>
<name>A0A8S1ERN7_9PELO</name>
<dbReference type="InterPro" id="IPR010987">
    <property type="entry name" value="Glutathione-S-Trfase_C-like"/>
</dbReference>
<dbReference type="PROSITE" id="PS50405">
    <property type="entry name" value="GST_CTER"/>
    <property type="match status" value="1"/>
</dbReference>
<comment type="caution">
    <text evidence="9">The sequence shown here is derived from an EMBL/GenBank/DDBJ whole genome shotgun (WGS) entry which is preliminary data.</text>
</comment>
<evidence type="ECO:0000256" key="6">
    <source>
        <dbReference type="ARBA" id="ARBA00023128"/>
    </source>
</evidence>
<feature type="domain" description="GST C-terminal" evidence="8">
    <location>
        <begin position="123"/>
        <end position="260"/>
    </location>
</feature>